<reference evidence="2" key="1">
    <citation type="submission" date="2012-11" db="EMBL/GenBank/DDBJ databases">
        <title>Cloning, Identification and Molecular Characteristics Analysis of cfi gene of Streptococcus iniae isolated from Channel Catfish (Ictalunes punctatus).</title>
        <authorList>
            <person name="Xiao M."/>
            <person name="Wang K."/>
            <person name="Wang J."/>
            <person name="Liu X."/>
            <person name="Li L."/>
            <person name="He Y."/>
        </authorList>
    </citation>
    <scope>NUCLEOTIDE SEQUENCE</scope>
</reference>
<name>M4QUU4_STRIN</name>
<dbReference type="KEGG" id="siq:DQ08_04295"/>
<evidence type="ECO:0000313" key="3">
    <source>
        <dbReference type="EMBL" id="AHY15688.1"/>
    </source>
</evidence>
<evidence type="ECO:0000313" key="6">
    <source>
        <dbReference type="Proteomes" id="UP000269148"/>
    </source>
</evidence>
<dbReference type="InterPro" id="IPR010860">
    <property type="entry name" value="CAMP_factor"/>
</dbReference>
<sequence>MNSQHILRLSVIVSGVALLSLAAPSVLADDAVPQHQTVSQANTLTSQKDGIVNTIDQDLNQLQTIKEEVKGTDAEKAVTTAIETADKLKSSLKFNPETIYDINSIGARVEALSDAVQAIVFATTQLSHKVDQAHIDMGFAITKLVIRIADPFTSVDAIKAQVQAIADLEKKVLTYADLKASDRATIYVKSSLDKVIWNTRFERDQKVLGIKSFAVYNTLNQAITHAVGVQLNPNVTVAQVDQEVVALQNALTAALN</sequence>
<dbReference type="EMBL" id="KC132870">
    <property type="protein sequence ID" value="AGH33737.1"/>
    <property type="molecule type" value="Genomic_DNA"/>
</dbReference>
<dbReference type="KEGG" id="siz:SI82_04510"/>
<dbReference type="Pfam" id="PF07373">
    <property type="entry name" value="CAMP_factor"/>
    <property type="match status" value="1"/>
</dbReference>
<organism evidence="2">
    <name type="scientific">Streptococcus iniae</name>
    <name type="common">Streptococcus shiloi</name>
    <dbReference type="NCBI Taxonomy" id="1346"/>
    <lineage>
        <taxon>Bacteria</taxon>
        <taxon>Bacillati</taxon>
        <taxon>Bacillota</taxon>
        <taxon>Bacilli</taxon>
        <taxon>Lactobacillales</taxon>
        <taxon>Streptococcaceae</taxon>
        <taxon>Streptococcus</taxon>
    </lineage>
</organism>
<dbReference type="PATRIC" id="fig|1346.30.peg.879"/>
<dbReference type="EMBL" id="QLQD01000045">
    <property type="protein sequence ID" value="RLU57189.1"/>
    <property type="molecule type" value="Genomic_DNA"/>
</dbReference>
<reference evidence="4 6" key="3">
    <citation type="submission" date="2018-06" db="EMBL/GenBank/DDBJ databases">
        <title>Mutators as drivers of adaptation in pathogenic bacteria and a risk factor for host jumps and vaccine escape.</title>
        <authorList>
            <person name="Barnes A.C."/>
            <person name="Silayeva O."/>
        </authorList>
    </citation>
    <scope>NUCLEOTIDE SEQUENCE [LARGE SCALE GENOMIC DNA]</scope>
    <source>
        <strain evidence="4 6">QMA0445</strain>
    </source>
</reference>
<evidence type="ECO:0000313" key="4">
    <source>
        <dbReference type="EMBL" id="RLU57189.1"/>
    </source>
</evidence>
<evidence type="ECO:0000313" key="5">
    <source>
        <dbReference type="Proteomes" id="UP000025245"/>
    </source>
</evidence>
<evidence type="ECO:0000313" key="2">
    <source>
        <dbReference type="EMBL" id="AGH33737.1"/>
    </source>
</evidence>
<dbReference type="GeneID" id="35765440"/>
<dbReference type="KEGG" id="sio:DW64_04290"/>
<protein>
    <submittedName>
        <fullName evidence="2">Co-hemolysin</fullName>
    </submittedName>
</protein>
<dbReference type="Proteomes" id="UP000269148">
    <property type="component" value="Unassembled WGS sequence"/>
</dbReference>
<dbReference type="OrthoDB" id="3711824at2"/>
<keyword evidence="5" id="KW-1185">Reference proteome</keyword>
<proteinExistence type="predicted"/>
<evidence type="ECO:0000256" key="1">
    <source>
        <dbReference type="SAM" id="SignalP"/>
    </source>
</evidence>
<reference evidence="3 5" key="2">
    <citation type="journal article" date="2014" name="Genome Announc.">
        <title>Complete Genome Sequence of a Virulent Strain, Streptococcus iniae ISET0901, Isolated from Diseased Tilapia.</title>
        <authorList>
            <person name="Pridgeon J.W."/>
            <person name="Zhang D."/>
            <person name="Zhang L."/>
        </authorList>
    </citation>
    <scope>NUCLEOTIDE SEQUENCE [LARGE SCALE GENOMIC DNA]</scope>
    <source>
        <strain evidence="3 5">ISET0901</strain>
    </source>
</reference>
<gene>
    <name evidence="4" type="ORF">DIY07_04705</name>
    <name evidence="3" type="ORF">DQ08_04295</name>
</gene>
<dbReference type="SMR" id="M4QUU4"/>
<keyword evidence="1" id="KW-0732">Signal</keyword>
<dbReference type="RefSeq" id="WP_003099431.1">
    <property type="nucleotide sequence ID" value="NZ_CP010783.1"/>
</dbReference>
<dbReference type="AlphaFoldDB" id="M4QUU4"/>
<dbReference type="STRING" id="1346.BMF34_04390"/>
<dbReference type="EMBL" id="CP007586">
    <property type="protein sequence ID" value="AHY15688.1"/>
    <property type="molecule type" value="Genomic_DNA"/>
</dbReference>
<accession>M4QUU4</accession>
<feature type="signal peptide" evidence="1">
    <location>
        <begin position="1"/>
        <end position="28"/>
    </location>
</feature>
<dbReference type="Proteomes" id="UP000025245">
    <property type="component" value="Chromosome"/>
</dbReference>
<feature type="chain" id="PRO_5044736783" evidence="1">
    <location>
        <begin position="29"/>
        <end position="256"/>
    </location>
</feature>